<comment type="similarity">
    <text evidence="2 9">Belongs to the G-protein coupled receptor 1 family.</text>
</comment>
<dbReference type="PANTHER" id="PTHR24243">
    <property type="entry name" value="G-PROTEIN COUPLED RECEPTOR"/>
    <property type="match status" value="1"/>
</dbReference>
<evidence type="ECO:0000256" key="1">
    <source>
        <dbReference type="ARBA" id="ARBA00004141"/>
    </source>
</evidence>
<evidence type="ECO:0000313" key="14">
    <source>
        <dbReference type="Proteomes" id="UP001497382"/>
    </source>
</evidence>
<keyword evidence="8 9" id="KW-0807">Transducer</keyword>
<feature type="transmembrane region" description="Helical" evidence="11">
    <location>
        <begin position="37"/>
        <end position="63"/>
    </location>
</feature>
<evidence type="ECO:0000256" key="4">
    <source>
        <dbReference type="ARBA" id="ARBA00022989"/>
    </source>
</evidence>
<feature type="domain" description="G-protein coupled receptors family 1 profile" evidence="12">
    <location>
        <begin position="54"/>
        <end position="354"/>
    </location>
</feature>
<evidence type="ECO:0000256" key="8">
    <source>
        <dbReference type="ARBA" id="ARBA00023224"/>
    </source>
</evidence>
<proteinExistence type="inferred from homology"/>
<protein>
    <recommendedName>
        <fullName evidence="12">G-protein coupled receptors family 1 profile domain-containing protein</fullName>
    </recommendedName>
</protein>
<feature type="compositionally biased region" description="Basic and acidic residues" evidence="10">
    <location>
        <begin position="424"/>
        <end position="438"/>
    </location>
</feature>
<evidence type="ECO:0000256" key="3">
    <source>
        <dbReference type="ARBA" id="ARBA00022692"/>
    </source>
</evidence>
<dbReference type="SUPFAM" id="SSF81321">
    <property type="entry name" value="Family A G protein-coupled receptor-like"/>
    <property type="match status" value="1"/>
</dbReference>
<accession>A0AAV2A1D0</accession>
<evidence type="ECO:0000256" key="5">
    <source>
        <dbReference type="ARBA" id="ARBA00023040"/>
    </source>
</evidence>
<feature type="transmembrane region" description="Helical" evidence="11">
    <location>
        <begin position="75"/>
        <end position="93"/>
    </location>
</feature>
<sequence>MANQTCDSGMVCDEEPTRIFFETPEDMLKPLSINPSFLPIVITHAIIFLVGIVGNTVVIVTWAGSKPARSPTCTFLVSLAVADLLLLVIYVPLETLGYFVITWDAGGTVCKLSSYVEMLSGMASVLNLTAVSIERFLVIAHPIMARRYCTVSTCRRGLIIVWGLALALALPVCFTKQIYPITYYNNRTSITAYYCWDSNDNVAFVVAIYQLVAMFIVPAFFMTLCYICVIRELWSSTRTVAAMTRPTESDSERDELRNSRHCLIRFTCNRQQRAPPQQVLSIHRQGLEIQNARKQVIKMLILVIILFLLCWGPRLVMHAMIKHGLSNFTVHVYNMRVAAYLLSFTHSAINPIIYGFMSTNFRKMMLQCCKDSVCCKEPCTTCNKMGHTIIEEQPQRRNMSDSYEFSTLTTSTRRSRQANSINVEDPKLKRNEEHWTAV</sequence>
<dbReference type="Pfam" id="PF00001">
    <property type="entry name" value="7tm_1"/>
    <property type="match status" value="1"/>
</dbReference>
<dbReference type="GO" id="GO:0004930">
    <property type="term" value="F:G protein-coupled receptor activity"/>
    <property type="evidence" value="ECO:0007669"/>
    <property type="project" value="UniProtKB-KW"/>
</dbReference>
<evidence type="ECO:0000256" key="9">
    <source>
        <dbReference type="RuleBase" id="RU000688"/>
    </source>
</evidence>
<evidence type="ECO:0000259" key="12">
    <source>
        <dbReference type="PROSITE" id="PS50262"/>
    </source>
</evidence>
<evidence type="ECO:0000256" key="10">
    <source>
        <dbReference type="SAM" id="MobiDB-lite"/>
    </source>
</evidence>
<feature type="transmembrane region" description="Helical" evidence="11">
    <location>
        <begin position="202"/>
        <end position="229"/>
    </location>
</feature>
<evidence type="ECO:0000313" key="13">
    <source>
        <dbReference type="EMBL" id="CAL1277810.1"/>
    </source>
</evidence>
<keyword evidence="3 9" id="KW-0812">Transmembrane</keyword>
<dbReference type="GO" id="GO:0005886">
    <property type="term" value="C:plasma membrane"/>
    <property type="evidence" value="ECO:0007669"/>
    <property type="project" value="TreeGrafter"/>
</dbReference>
<feature type="transmembrane region" description="Helical" evidence="11">
    <location>
        <begin position="159"/>
        <end position="182"/>
    </location>
</feature>
<keyword evidence="14" id="KW-1185">Reference proteome</keyword>
<dbReference type="AlphaFoldDB" id="A0AAV2A1D0"/>
<organism evidence="13 14">
    <name type="scientific">Larinioides sclopetarius</name>
    <dbReference type="NCBI Taxonomy" id="280406"/>
    <lineage>
        <taxon>Eukaryota</taxon>
        <taxon>Metazoa</taxon>
        <taxon>Ecdysozoa</taxon>
        <taxon>Arthropoda</taxon>
        <taxon>Chelicerata</taxon>
        <taxon>Arachnida</taxon>
        <taxon>Araneae</taxon>
        <taxon>Araneomorphae</taxon>
        <taxon>Entelegynae</taxon>
        <taxon>Araneoidea</taxon>
        <taxon>Araneidae</taxon>
        <taxon>Larinioides</taxon>
    </lineage>
</organism>
<evidence type="ECO:0000256" key="7">
    <source>
        <dbReference type="ARBA" id="ARBA00023170"/>
    </source>
</evidence>
<evidence type="ECO:0000256" key="11">
    <source>
        <dbReference type="SAM" id="Phobius"/>
    </source>
</evidence>
<dbReference type="PROSITE" id="PS00237">
    <property type="entry name" value="G_PROTEIN_RECEP_F1_1"/>
    <property type="match status" value="1"/>
</dbReference>
<keyword evidence="4 11" id="KW-1133">Transmembrane helix</keyword>
<dbReference type="PRINTS" id="PR00237">
    <property type="entry name" value="GPCRRHODOPSN"/>
</dbReference>
<keyword evidence="7 9" id="KW-0675">Receptor</keyword>
<keyword evidence="5 9" id="KW-0297">G-protein coupled receptor</keyword>
<feature type="transmembrane region" description="Helical" evidence="11">
    <location>
        <begin position="337"/>
        <end position="357"/>
    </location>
</feature>
<dbReference type="InterPro" id="IPR017452">
    <property type="entry name" value="GPCR_Rhodpsn_7TM"/>
</dbReference>
<reference evidence="13 14" key="1">
    <citation type="submission" date="2024-04" db="EMBL/GenBank/DDBJ databases">
        <authorList>
            <person name="Rising A."/>
            <person name="Reimegard J."/>
            <person name="Sonavane S."/>
            <person name="Akerstrom W."/>
            <person name="Nylinder S."/>
            <person name="Hedman E."/>
            <person name="Kallberg Y."/>
        </authorList>
    </citation>
    <scope>NUCLEOTIDE SEQUENCE [LARGE SCALE GENOMIC DNA]</scope>
</reference>
<dbReference type="PROSITE" id="PS50262">
    <property type="entry name" value="G_PROTEIN_RECEP_F1_2"/>
    <property type="match status" value="1"/>
</dbReference>
<feature type="transmembrane region" description="Helical" evidence="11">
    <location>
        <begin position="299"/>
        <end position="317"/>
    </location>
</feature>
<comment type="caution">
    <text evidence="13">The sequence shown here is derived from an EMBL/GenBank/DDBJ whole genome shotgun (WGS) entry which is preliminary data.</text>
</comment>
<dbReference type="InterPro" id="IPR000276">
    <property type="entry name" value="GPCR_Rhodpsn"/>
</dbReference>
<evidence type="ECO:0000256" key="6">
    <source>
        <dbReference type="ARBA" id="ARBA00023136"/>
    </source>
</evidence>
<feature type="region of interest" description="Disordered" evidence="10">
    <location>
        <begin position="413"/>
        <end position="438"/>
    </location>
</feature>
<gene>
    <name evidence="13" type="ORF">LARSCL_LOCUS9424</name>
</gene>
<name>A0AAV2A1D0_9ARAC</name>
<dbReference type="EMBL" id="CAXIEN010000105">
    <property type="protein sequence ID" value="CAL1277810.1"/>
    <property type="molecule type" value="Genomic_DNA"/>
</dbReference>
<dbReference type="PANTHER" id="PTHR24243:SF233">
    <property type="entry name" value="THYROTROPIN-RELEASING HORMONE RECEPTOR"/>
    <property type="match status" value="1"/>
</dbReference>
<dbReference type="Proteomes" id="UP001497382">
    <property type="component" value="Unassembled WGS sequence"/>
</dbReference>
<evidence type="ECO:0000256" key="2">
    <source>
        <dbReference type="ARBA" id="ARBA00010663"/>
    </source>
</evidence>
<dbReference type="Gene3D" id="1.20.1070.10">
    <property type="entry name" value="Rhodopsin 7-helix transmembrane proteins"/>
    <property type="match status" value="1"/>
</dbReference>
<feature type="transmembrane region" description="Helical" evidence="11">
    <location>
        <begin position="118"/>
        <end position="138"/>
    </location>
</feature>
<keyword evidence="6 11" id="KW-0472">Membrane</keyword>
<comment type="subcellular location">
    <subcellularLocation>
        <location evidence="1">Membrane</location>
        <topology evidence="1">Multi-pass membrane protein</topology>
    </subcellularLocation>
</comment>